<dbReference type="AlphaFoldDB" id="A0A1M2VYH1"/>
<proteinExistence type="predicted"/>
<keyword evidence="3" id="KW-1185">Reference proteome</keyword>
<organism evidence="2 3">
    <name type="scientific">Trametes pubescens</name>
    <name type="common">White-rot fungus</name>
    <dbReference type="NCBI Taxonomy" id="154538"/>
    <lineage>
        <taxon>Eukaryota</taxon>
        <taxon>Fungi</taxon>
        <taxon>Dikarya</taxon>
        <taxon>Basidiomycota</taxon>
        <taxon>Agaricomycotina</taxon>
        <taxon>Agaricomycetes</taxon>
        <taxon>Polyporales</taxon>
        <taxon>Polyporaceae</taxon>
        <taxon>Trametes</taxon>
    </lineage>
</organism>
<evidence type="ECO:0000256" key="1">
    <source>
        <dbReference type="SAM" id="MobiDB-lite"/>
    </source>
</evidence>
<protein>
    <submittedName>
        <fullName evidence="2">Uncharacterized protein</fullName>
    </submittedName>
</protein>
<comment type="caution">
    <text evidence="2">The sequence shown here is derived from an EMBL/GenBank/DDBJ whole genome shotgun (WGS) entry which is preliminary data.</text>
</comment>
<name>A0A1M2VYH1_TRAPU</name>
<accession>A0A1M2VYH1</accession>
<dbReference type="Proteomes" id="UP000184267">
    <property type="component" value="Unassembled WGS sequence"/>
</dbReference>
<evidence type="ECO:0000313" key="2">
    <source>
        <dbReference type="EMBL" id="OJT12647.1"/>
    </source>
</evidence>
<evidence type="ECO:0000313" key="3">
    <source>
        <dbReference type="Proteomes" id="UP000184267"/>
    </source>
</evidence>
<reference evidence="2 3" key="1">
    <citation type="submission" date="2016-10" db="EMBL/GenBank/DDBJ databases">
        <title>Genome sequence of the basidiomycete white-rot fungus Trametes pubescens.</title>
        <authorList>
            <person name="Makela M.R."/>
            <person name="Granchi Z."/>
            <person name="Peng M."/>
            <person name="De Vries R.P."/>
            <person name="Grigoriev I."/>
            <person name="Riley R."/>
            <person name="Hilden K."/>
        </authorList>
    </citation>
    <scope>NUCLEOTIDE SEQUENCE [LARGE SCALE GENOMIC DNA]</scope>
    <source>
        <strain evidence="2 3">FBCC735</strain>
    </source>
</reference>
<dbReference type="EMBL" id="MNAD01000473">
    <property type="protein sequence ID" value="OJT12647.1"/>
    <property type="molecule type" value="Genomic_DNA"/>
</dbReference>
<sequence length="60" mass="6976">MSHHVLLRAQRQTFLEIMEASQPYAPGDCNQHYSRPNDQRAPKPVTNCPHKKSLREFDSL</sequence>
<gene>
    <name evidence="2" type="ORF">TRAPUB_10813</name>
</gene>
<feature type="region of interest" description="Disordered" evidence="1">
    <location>
        <begin position="25"/>
        <end position="60"/>
    </location>
</feature>